<evidence type="ECO:0000313" key="3">
    <source>
        <dbReference type="Proteomes" id="UP000660110"/>
    </source>
</evidence>
<evidence type="ECO:0000259" key="1">
    <source>
        <dbReference type="Pfam" id="PF13472"/>
    </source>
</evidence>
<dbReference type="AlphaFoldDB" id="A0A917B7C6"/>
<dbReference type="Proteomes" id="UP000660110">
    <property type="component" value="Unassembled WGS sequence"/>
</dbReference>
<organism evidence="2 3">
    <name type="scientific">Halobacillus andaensis</name>
    <dbReference type="NCBI Taxonomy" id="1176239"/>
    <lineage>
        <taxon>Bacteria</taxon>
        <taxon>Bacillati</taxon>
        <taxon>Bacillota</taxon>
        <taxon>Bacilli</taxon>
        <taxon>Bacillales</taxon>
        <taxon>Bacillaceae</taxon>
        <taxon>Halobacillus</taxon>
    </lineage>
</organism>
<feature type="domain" description="SGNH hydrolase-type esterase" evidence="1">
    <location>
        <begin position="9"/>
        <end position="191"/>
    </location>
</feature>
<dbReference type="GO" id="GO:0004622">
    <property type="term" value="F:phosphatidylcholine lysophospholipase activity"/>
    <property type="evidence" value="ECO:0007669"/>
    <property type="project" value="TreeGrafter"/>
</dbReference>
<dbReference type="Gene3D" id="3.40.50.1110">
    <property type="entry name" value="SGNH hydrolase"/>
    <property type="match status" value="1"/>
</dbReference>
<gene>
    <name evidence="2" type="ORF">GCM10010954_27990</name>
</gene>
<sequence length="207" mass="23684">MAAKKVVMIGDSITDAHRLNDPEGIGEGYVRTLRDYYITDHPEAEVQFVNKGVSGDRITDLEERWDRDIIKEKPDWVSISIGINDVWRQLDHPGMEQVDPDQFSSIYRRLLERTVEETGSNLILMQPTIIEEDLVSRGNQMLTHYVKIVNQLAEKYQAILVPAHEAFIEHLERNQQPSLTTDGVHMTSTGNMLMAKAWIQAVRDTIV</sequence>
<dbReference type="SUPFAM" id="SSF52266">
    <property type="entry name" value="SGNH hydrolase"/>
    <property type="match status" value="1"/>
</dbReference>
<evidence type="ECO:0000313" key="2">
    <source>
        <dbReference type="EMBL" id="GGF27332.1"/>
    </source>
</evidence>
<proteinExistence type="predicted"/>
<dbReference type="InterPro" id="IPR051532">
    <property type="entry name" value="Ester_Hydrolysis_Enzymes"/>
</dbReference>
<dbReference type="PANTHER" id="PTHR30383:SF5">
    <property type="entry name" value="SGNH HYDROLASE-TYPE ESTERASE DOMAIN-CONTAINING PROTEIN"/>
    <property type="match status" value="1"/>
</dbReference>
<dbReference type="PANTHER" id="PTHR30383">
    <property type="entry name" value="THIOESTERASE 1/PROTEASE 1/LYSOPHOSPHOLIPASE L1"/>
    <property type="match status" value="1"/>
</dbReference>
<dbReference type="CDD" id="cd01834">
    <property type="entry name" value="SGNH_hydrolase_like_2"/>
    <property type="match status" value="1"/>
</dbReference>
<accession>A0A917B7C6</accession>
<dbReference type="InterPro" id="IPR013830">
    <property type="entry name" value="SGNH_hydro"/>
</dbReference>
<reference evidence="2" key="1">
    <citation type="journal article" date="2014" name="Int. J. Syst. Evol. Microbiol.">
        <title>Complete genome sequence of Corynebacterium casei LMG S-19264T (=DSM 44701T), isolated from a smear-ripened cheese.</title>
        <authorList>
            <consortium name="US DOE Joint Genome Institute (JGI-PGF)"/>
            <person name="Walter F."/>
            <person name="Albersmeier A."/>
            <person name="Kalinowski J."/>
            <person name="Ruckert C."/>
        </authorList>
    </citation>
    <scope>NUCLEOTIDE SEQUENCE</scope>
    <source>
        <strain evidence="2">CGMCC 1.12153</strain>
    </source>
</reference>
<protein>
    <submittedName>
        <fullName evidence="2">Lipase</fullName>
    </submittedName>
</protein>
<reference evidence="2" key="2">
    <citation type="submission" date="2020-09" db="EMBL/GenBank/DDBJ databases">
        <authorList>
            <person name="Sun Q."/>
            <person name="Zhou Y."/>
        </authorList>
    </citation>
    <scope>NUCLEOTIDE SEQUENCE</scope>
    <source>
        <strain evidence="2">CGMCC 1.12153</strain>
    </source>
</reference>
<dbReference type="Pfam" id="PF13472">
    <property type="entry name" value="Lipase_GDSL_2"/>
    <property type="match status" value="1"/>
</dbReference>
<dbReference type="InterPro" id="IPR036514">
    <property type="entry name" value="SGNH_hydro_sf"/>
</dbReference>
<dbReference type="EMBL" id="BMEL01000003">
    <property type="protein sequence ID" value="GGF27332.1"/>
    <property type="molecule type" value="Genomic_DNA"/>
</dbReference>
<dbReference type="RefSeq" id="WP_188378120.1">
    <property type="nucleotide sequence ID" value="NZ_BMEL01000003.1"/>
</dbReference>
<name>A0A917B7C6_HALAA</name>
<comment type="caution">
    <text evidence="2">The sequence shown here is derived from an EMBL/GenBank/DDBJ whole genome shotgun (WGS) entry which is preliminary data.</text>
</comment>
<keyword evidence="3" id="KW-1185">Reference proteome</keyword>